<dbReference type="InterPro" id="IPR006598">
    <property type="entry name" value="CAP10"/>
</dbReference>
<keyword evidence="1 3" id="KW-0808">Transferase</keyword>
<sequence length="329" mass="37718">MSLYYSYISRSRGLTFFTGYDVPPPDFKVRFSDEIACQFDGVIERRKGGYDIVFQKKSVGKGLGARMGGRRAMSFLYYLNKASADVERLPFHFSDGHELSLGGFFFSSYREDAALVPDQYFFEAQGFEEMRDRIESEDVAWGSRSSDLVWRGGVNGLGWLSGQASLATHPLLQQRLRCAWLCKDSEIDFGFSAGVAQPHDPIIAKAGLNRPRVENISWFGRKFAIDIDGYSNTWDNLFHRMLMGCCVLKIAGDYGYRQWYYDRLLPWEHFVPVAADLSDLFEKYDWVRANDTRAKEIAQNARALALSMTFENEVKVAARNIEHNWQRLS</sequence>
<gene>
    <name evidence="3" type="ORF">BXY66_0811</name>
</gene>
<evidence type="ECO:0000256" key="1">
    <source>
        <dbReference type="ARBA" id="ARBA00022679"/>
    </source>
</evidence>
<keyword evidence="4" id="KW-1185">Reference proteome</keyword>
<dbReference type="PANTHER" id="PTHR12203">
    <property type="entry name" value="KDEL LYS-ASP-GLU-LEU CONTAINING - RELATED"/>
    <property type="match status" value="1"/>
</dbReference>
<evidence type="ECO:0000259" key="2">
    <source>
        <dbReference type="SMART" id="SM00672"/>
    </source>
</evidence>
<name>A0A4R1NQ25_9RHOB</name>
<evidence type="ECO:0000313" key="3">
    <source>
        <dbReference type="EMBL" id="TCL08773.1"/>
    </source>
</evidence>
<evidence type="ECO:0000313" key="4">
    <source>
        <dbReference type="Proteomes" id="UP000295673"/>
    </source>
</evidence>
<accession>A0A4R1NQ25</accession>
<dbReference type="PANTHER" id="PTHR12203:SF35">
    <property type="entry name" value="PROTEIN O-GLUCOSYLTRANSFERASE 1"/>
    <property type="match status" value="1"/>
</dbReference>
<organism evidence="3 4">
    <name type="scientific">Shimia isoporae</name>
    <dbReference type="NCBI Taxonomy" id="647720"/>
    <lineage>
        <taxon>Bacteria</taxon>
        <taxon>Pseudomonadati</taxon>
        <taxon>Pseudomonadota</taxon>
        <taxon>Alphaproteobacteria</taxon>
        <taxon>Rhodobacterales</taxon>
        <taxon>Roseobacteraceae</taxon>
    </lineage>
</organism>
<dbReference type="AlphaFoldDB" id="A0A4R1NQ25"/>
<dbReference type="GO" id="GO:0016740">
    <property type="term" value="F:transferase activity"/>
    <property type="evidence" value="ECO:0007669"/>
    <property type="project" value="UniProtKB-KW"/>
</dbReference>
<dbReference type="Pfam" id="PF05686">
    <property type="entry name" value="Glyco_transf_90"/>
    <property type="match status" value="1"/>
</dbReference>
<dbReference type="SMART" id="SM00672">
    <property type="entry name" value="CAP10"/>
    <property type="match status" value="1"/>
</dbReference>
<feature type="domain" description="Glycosyl transferase CAP10" evidence="2">
    <location>
        <begin position="82"/>
        <end position="311"/>
    </location>
</feature>
<dbReference type="EMBL" id="SMGR01000001">
    <property type="protein sequence ID" value="TCL08773.1"/>
    <property type="molecule type" value="Genomic_DNA"/>
</dbReference>
<comment type="caution">
    <text evidence="3">The sequence shown here is derived from an EMBL/GenBank/DDBJ whole genome shotgun (WGS) entry which is preliminary data.</text>
</comment>
<proteinExistence type="predicted"/>
<protein>
    <submittedName>
        <fullName evidence="3">Glycosyl transferase family 90</fullName>
    </submittedName>
</protein>
<dbReference type="Proteomes" id="UP000295673">
    <property type="component" value="Unassembled WGS sequence"/>
</dbReference>
<reference evidence="3 4" key="1">
    <citation type="submission" date="2019-03" db="EMBL/GenBank/DDBJ databases">
        <title>Genomic Encyclopedia of Archaeal and Bacterial Type Strains, Phase II (KMG-II): from individual species to whole genera.</title>
        <authorList>
            <person name="Goeker M."/>
        </authorList>
    </citation>
    <scope>NUCLEOTIDE SEQUENCE [LARGE SCALE GENOMIC DNA]</scope>
    <source>
        <strain evidence="3 4">DSM 26433</strain>
    </source>
</reference>
<dbReference type="InterPro" id="IPR051091">
    <property type="entry name" value="O-Glucosyltr/Glycosyltrsf_90"/>
</dbReference>